<feature type="region of interest" description="Disordered" evidence="6">
    <location>
        <begin position="363"/>
        <end position="383"/>
    </location>
</feature>
<evidence type="ECO:0000256" key="1">
    <source>
        <dbReference type="ARBA" id="ARBA00001947"/>
    </source>
</evidence>
<evidence type="ECO:0000256" key="2">
    <source>
        <dbReference type="ARBA" id="ARBA00007749"/>
    </source>
</evidence>
<comment type="cofactor">
    <cofactor evidence="1">
        <name>Zn(2+)</name>
        <dbReference type="ChEBI" id="CHEBI:29105"/>
    </cofactor>
</comment>
<sequence>MNESYTQDDPRLRPVPLARYPWRALPQSRSQDAVVKVSFIYTSEIIIPTSMITSIDIGETRSSLPCPSVLIERGDYALLFDLGFREDPENFAKPVLEQIMSVAGAIPAPGPIKRLKEYGYDLERLKCVIISHKHLDRELLLLQVWISADNQSLKQISASGDLNTLPYPDRPVILGAGAREDIGKGYPDDPNGHWESAWFKKYRFVDLPKPETEGFWSKDIRDSSEQIDRTWEPVGCFEHGVDWFGDGSFWLIDAPGHCPGHLMALCRVTSQPDTYVLLAGDAAHHQNMYLPVPTSEGDYRTPKSVVDGVVQLADDPVVATYTVGQLTRMSQEENVMVILSHERGVQGIIDYFPKDIGKWKERGWKEAKEKKVTEDAERRSQLN</sequence>
<dbReference type="RefSeq" id="XP_062793808.1">
    <property type="nucleotide sequence ID" value="XM_062937757.1"/>
</dbReference>
<name>A0ABZ1D4U4_9TREE</name>
<keyword evidence="9" id="KW-1185">Reference proteome</keyword>
<dbReference type="SUPFAM" id="SSF56281">
    <property type="entry name" value="Metallo-hydrolase/oxidoreductase"/>
    <property type="match status" value="1"/>
</dbReference>
<evidence type="ECO:0000256" key="6">
    <source>
        <dbReference type="SAM" id="MobiDB-lite"/>
    </source>
</evidence>
<evidence type="ECO:0000259" key="7">
    <source>
        <dbReference type="SMART" id="SM00849"/>
    </source>
</evidence>
<dbReference type="EMBL" id="CP141888">
    <property type="protein sequence ID" value="WRT69069.1"/>
    <property type="molecule type" value="Genomic_DNA"/>
</dbReference>
<evidence type="ECO:0000313" key="8">
    <source>
        <dbReference type="EMBL" id="WRT69069.1"/>
    </source>
</evidence>
<feature type="domain" description="Metallo-beta-lactamase" evidence="7">
    <location>
        <begin position="65"/>
        <end position="321"/>
    </location>
</feature>
<proteinExistence type="inferred from homology"/>
<evidence type="ECO:0000256" key="5">
    <source>
        <dbReference type="ARBA" id="ARBA00022833"/>
    </source>
</evidence>
<evidence type="ECO:0000256" key="3">
    <source>
        <dbReference type="ARBA" id="ARBA00022723"/>
    </source>
</evidence>
<dbReference type="GeneID" id="87958182"/>
<dbReference type="Gene3D" id="3.60.15.10">
    <property type="entry name" value="Ribonuclease Z/Hydroxyacylglutathione hydrolase-like"/>
    <property type="match status" value="2"/>
</dbReference>
<evidence type="ECO:0000256" key="4">
    <source>
        <dbReference type="ARBA" id="ARBA00022801"/>
    </source>
</evidence>
<accession>A0ABZ1D4U4</accession>
<protein>
    <recommendedName>
        <fullName evidence="7">Metallo-beta-lactamase domain-containing protein</fullName>
    </recommendedName>
</protein>
<dbReference type="InterPro" id="IPR001279">
    <property type="entry name" value="Metallo-B-lactamas"/>
</dbReference>
<organism evidence="8 9">
    <name type="scientific">Kwoniella shivajii</name>
    <dbReference type="NCBI Taxonomy" id="564305"/>
    <lineage>
        <taxon>Eukaryota</taxon>
        <taxon>Fungi</taxon>
        <taxon>Dikarya</taxon>
        <taxon>Basidiomycota</taxon>
        <taxon>Agaricomycotina</taxon>
        <taxon>Tremellomycetes</taxon>
        <taxon>Tremellales</taxon>
        <taxon>Cryptococcaceae</taxon>
        <taxon>Kwoniella</taxon>
    </lineage>
</organism>
<reference evidence="8 9" key="1">
    <citation type="submission" date="2024-01" db="EMBL/GenBank/DDBJ databases">
        <title>Comparative genomics of Cryptococcus and Kwoniella reveals pathogenesis evolution and contrasting modes of karyotype evolution via chromosome fusion or intercentromeric recombination.</title>
        <authorList>
            <person name="Coelho M.A."/>
            <person name="David-Palma M."/>
            <person name="Shea T."/>
            <person name="Bowers K."/>
            <person name="McGinley-Smith S."/>
            <person name="Mohammad A.W."/>
            <person name="Gnirke A."/>
            <person name="Yurkov A.M."/>
            <person name="Nowrousian M."/>
            <person name="Sun S."/>
            <person name="Cuomo C.A."/>
            <person name="Heitman J."/>
        </authorList>
    </citation>
    <scope>NUCLEOTIDE SEQUENCE [LARGE SCALE GENOMIC DNA]</scope>
    <source>
        <strain evidence="8">CBS 11374</strain>
    </source>
</reference>
<dbReference type="InterPro" id="IPR051013">
    <property type="entry name" value="MBL_superfamily_lactonases"/>
</dbReference>
<dbReference type="InterPro" id="IPR036866">
    <property type="entry name" value="RibonucZ/Hydroxyglut_hydro"/>
</dbReference>
<keyword evidence="5" id="KW-0862">Zinc</keyword>
<dbReference type="PANTHER" id="PTHR42978">
    <property type="entry name" value="QUORUM-QUENCHING LACTONASE YTNP-RELATED-RELATED"/>
    <property type="match status" value="1"/>
</dbReference>
<keyword evidence="4" id="KW-0378">Hydrolase</keyword>
<evidence type="ECO:0000313" key="9">
    <source>
        <dbReference type="Proteomes" id="UP001329825"/>
    </source>
</evidence>
<keyword evidence="3" id="KW-0479">Metal-binding</keyword>
<dbReference type="Proteomes" id="UP001329825">
    <property type="component" value="Chromosome 8"/>
</dbReference>
<dbReference type="PANTHER" id="PTHR42978:SF2">
    <property type="entry name" value="102 KBASES UNSTABLE REGION: FROM 1 TO 119443"/>
    <property type="match status" value="1"/>
</dbReference>
<gene>
    <name evidence="8" type="ORF">IL334_006052</name>
</gene>
<comment type="similarity">
    <text evidence="2">Belongs to the metallo-beta-lactamase superfamily.</text>
</comment>
<dbReference type="SMART" id="SM00849">
    <property type="entry name" value="Lactamase_B"/>
    <property type="match status" value="1"/>
</dbReference>